<dbReference type="InterPro" id="IPR039420">
    <property type="entry name" value="WalR-like"/>
</dbReference>
<reference evidence="5 6" key="1">
    <citation type="submission" date="2016-09" db="EMBL/GenBank/DDBJ databases">
        <title>Metabolic pathway, cell adaptation mechanisms and a novel monoxygenase revealed through proteogenomic-transcription analysis of a Sphingomonas haloaromaticamans strain degrading the fungicide ortho-phenylphenol.</title>
        <authorList>
            <person name="Perruchon C."/>
            <person name="Papadopoulou E.S."/>
            <person name="Rousidou C."/>
            <person name="Vasileiadis S."/>
            <person name="Tanou G."/>
            <person name="Amoutzias G."/>
            <person name="Molassiotis A."/>
            <person name="Karpouzas D.G."/>
        </authorList>
    </citation>
    <scope>NUCLEOTIDE SEQUENCE [LARGE SCALE GENOMIC DNA]</scope>
    <source>
        <strain evidence="5 6">P3</strain>
    </source>
</reference>
<dbReference type="Gene3D" id="3.40.50.2300">
    <property type="match status" value="1"/>
</dbReference>
<dbReference type="PANTHER" id="PTHR43214:SF42">
    <property type="entry name" value="TRANSCRIPTIONAL REGULATORY PROTEIN DESR"/>
    <property type="match status" value="1"/>
</dbReference>
<evidence type="ECO:0000259" key="3">
    <source>
        <dbReference type="PROSITE" id="PS50043"/>
    </source>
</evidence>
<sequence length="249" mass="26869">MQCTISIAILAPYELVREGLRRVLANGAFNVVAAAGGWNALEADLARSPADILVVDGDAAFNASELTEIRKRFPEMRIAMFVDGADMEYAMQALESGVDGVLEKEVSCEQVAAALNMVALGQRVVPSRLVESLANLHFGYASSDWEANRATAKLSDREIEILKCLAVGEANKVISRRLNITEATVKVHIKAILRKLHVMNRTQAAIWAVVRGLNGSALPRPEPSRSMPAHMEPIRIAANGADIAATEAI</sequence>
<dbReference type="PRINTS" id="PR00038">
    <property type="entry name" value="HTHLUXR"/>
</dbReference>
<evidence type="ECO:0000259" key="4">
    <source>
        <dbReference type="PROSITE" id="PS50110"/>
    </source>
</evidence>
<proteinExistence type="predicted"/>
<feature type="domain" description="Response regulatory" evidence="4">
    <location>
        <begin position="6"/>
        <end position="119"/>
    </location>
</feature>
<feature type="domain" description="HTH luxR-type" evidence="3">
    <location>
        <begin position="147"/>
        <end position="212"/>
    </location>
</feature>
<dbReference type="SUPFAM" id="SSF52172">
    <property type="entry name" value="CheY-like"/>
    <property type="match status" value="1"/>
</dbReference>
<feature type="modified residue" description="4-aspartylphosphate" evidence="2">
    <location>
        <position position="56"/>
    </location>
</feature>
<dbReference type="Pfam" id="PF00196">
    <property type="entry name" value="GerE"/>
    <property type="match status" value="1"/>
</dbReference>
<dbReference type="GO" id="GO:0003677">
    <property type="term" value="F:DNA binding"/>
    <property type="evidence" value="ECO:0007669"/>
    <property type="project" value="UniProtKB-KW"/>
</dbReference>
<keyword evidence="6" id="KW-1185">Reference proteome</keyword>
<dbReference type="OrthoDB" id="9814495at2"/>
<dbReference type="PROSITE" id="PS00622">
    <property type="entry name" value="HTH_LUXR_1"/>
    <property type="match status" value="1"/>
</dbReference>
<gene>
    <name evidence="5" type="primary">degU</name>
    <name evidence="5" type="ORF">BHE75_03088</name>
</gene>
<dbReference type="PANTHER" id="PTHR43214">
    <property type="entry name" value="TWO-COMPONENT RESPONSE REGULATOR"/>
    <property type="match status" value="1"/>
</dbReference>
<evidence type="ECO:0000256" key="1">
    <source>
        <dbReference type="ARBA" id="ARBA00023125"/>
    </source>
</evidence>
<dbReference type="PROSITE" id="PS50110">
    <property type="entry name" value="RESPONSE_REGULATORY"/>
    <property type="match status" value="1"/>
</dbReference>
<protein>
    <submittedName>
        <fullName evidence="5">Transcriptional regulatory protein DegU</fullName>
    </submittedName>
</protein>
<evidence type="ECO:0000313" key="5">
    <source>
        <dbReference type="EMBL" id="OHT21083.1"/>
    </source>
</evidence>
<accession>A0A1S1HIN7</accession>
<evidence type="ECO:0000313" key="6">
    <source>
        <dbReference type="Proteomes" id="UP000179467"/>
    </source>
</evidence>
<name>A0A1S1HIN7_9SPHN</name>
<dbReference type="SMART" id="SM00421">
    <property type="entry name" value="HTH_LUXR"/>
    <property type="match status" value="1"/>
</dbReference>
<keyword evidence="2" id="KW-0597">Phosphoprotein</keyword>
<dbReference type="CDD" id="cd06170">
    <property type="entry name" value="LuxR_C_like"/>
    <property type="match status" value="1"/>
</dbReference>
<dbReference type="Proteomes" id="UP000179467">
    <property type="component" value="Unassembled WGS sequence"/>
</dbReference>
<dbReference type="GO" id="GO:0000160">
    <property type="term" value="P:phosphorelay signal transduction system"/>
    <property type="evidence" value="ECO:0007669"/>
    <property type="project" value="InterPro"/>
</dbReference>
<dbReference type="PROSITE" id="PS50043">
    <property type="entry name" value="HTH_LUXR_2"/>
    <property type="match status" value="1"/>
</dbReference>
<evidence type="ECO:0000256" key="2">
    <source>
        <dbReference type="PROSITE-ProRule" id="PRU00169"/>
    </source>
</evidence>
<organism evidence="5 6">
    <name type="scientific">Edaphosphingomonas haloaromaticamans</name>
    <dbReference type="NCBI Taxonomy" id="653954"/>
    <lineage>
        <taxon>Bacteria</taxon>
        <taxon>Pseudomonadati</taxon>
        <taxon>Pseudomonadota</taxon>
        <taxon>Alphaproteobacteria</taxon>
        <taxon>Sphingomonadales</taxon>
        <taxon>Rhizorhabdaceae</taxon>
        <taxon>Edaphosphingomonas</taxon>
    </lineage>
</organism>
<dbReference type="InterPro" id="IPR001789">
    <property type="entry name" value="Sig_transdc_resp-reg_receiver"/>
</dbReference>
<comment type="caution">
    <text evidence="5">The sequence shown here is derived from an EMBL/GenBank/DDBJ whole genome shotgun (WGS) entry which is preliminary data.</text>
</comment>
<dbReference type="InterPro" id="IPR016032">
    <property type="entry name" value="Sig_transdc_resp-reg_C-effctor"/>
</dbReference>
<keyword evidence="1" id="KW-0238">DNA-binding</keyword>
<dbReference type="RefSeq" id="WP_070934360.1">
    <property type="nucleotide sequence ID" value="NZ_MIPT01000001.1"/>
</dbReference>
<dbReference type="InterPro" id="IPR011006">
    <property type="entry name" value="CheY-like_superfamily"/>
</dbReference>
<dbReference type="EMBL" id="MIPT01000001">
    <property type="protein sequence ID" value="OHT21083.1"/>
    <property type="molecule type" value="Genomic_DNA"/>
</dbReference>
<dbReference type="InterPro" id="IPR000792">
    <property type="entry name" value="Tscrpt_reg_LuxR_C"/>
</dbReference>
<dbReference type="SUPFAM" id="SSF46894">
    <property type="entry name" value="C-terminal effector domain of the bipartite response regulators"/>
    <property type="match status" value="1"/>
</dbReference>
<dbReference type="GO" id="GO:0006355">
    <property type="term" value="P:regulation of DNA-templated transcription"/>
    <property type="evidence" value="ECO:0007669"/>
    <property type="project" value="InterPro"/>
</dbReference>
<dbReference type="AlphaFoldDB" id="A0A1S1HIN7"/>